<dbReference type="Pfam" id="PF03600">
    <property type="entry name" value="CitMHS"/>
    <property type="match status" value="1"/>
</dbReference>
<feature type="transmembrane region" description="Helical" evidence="7">
    <location>
        <begin position="136"/>
        <end position="154"/>
    </location>
</feature>
<name>A0A512H9J2_9PROT</name>
<feature type="transmembrane region" description="Helical" evidence="7">
    <location>
        <begin position="391"/>
        <end position="409"/>
    </location>
</feature>
<feature type="transmembrane region" description="Helical" evidence="7">
    <location>
        <begin position="226"/>
        <end position="252"/>
    </location>
</feature>
<feature type="domain" description="Citrate transporter-like" evidence="8">
    <location>
        <begin position="26"/>
        <end position="335"/>
    </location>
</feature>
<dbReference type="Proteomes" id="UP000321567">
    <property type="component" value="Unassembled WGS sequence"/>
</dbReference>
<organism evidence="9 10">
    <name type="scientific">Pararhodospirillum oryzae</name>
    <dbReference type="NCBI Taxonomy" id="478448"/>
    <lineage>
        <taxon>Bacteria</taxon>
        <taxon>Pseudomonadati</taxon>
        <taxon>Pseudomonadota</taxon>
        <taxon>Alphaproteobacteria</taxon>
        <taxon>Rhodospirillales</taxon>
        <taxon>Rhodospirillaceae</taxon>
        <taxon>Pararhodospirillum</taxon>
    </lineage>
</organism>
<dbReference type="PANTHER" id="PTHR43302">
    <property type="entry name" value="TRANSPORTER ARSB-RELATED"/>
    <property type="match status" value="1"/>
</dbReference>
<feature type="transmembrane region" description="Helical" evidence="7">
    <location>
        <begin position="347"/>
        <end position="371"/>
    </location>
</feature>
<keyword evidence="5 7" id="KW-1133">Transmembrane helix</keyword>
<sequence>MDWFVLAVFVLTYAGMAVGRVPGLGVDRAGIALLAAIALQAGAPRPRADVLAAIDFETLGVLFALMVVSLQFSACGFHDRCAHVLAQARLGPRALLALVVAVGGALAAVLTNDVVALALTPVLARGLIQRGLDPRPYLLGLAGALNAGSAASLIGNPQNILIAQHGTLGVGPFVATCAPPAVAALVLVWAVTAWVWRGALAAPAVVPPVQDAPPPVDRWGLAKGMIALGGMLALFLTPVDRATAALLAAGLILTSRRLQTRAVLGQVDWPLLVLFASLFVVVDALAATGTPGLLLAWARDLGLDPLSPGAVLGISLVGSNTIGNVPLVTGWLAVIGSGLGTPVPEAALYQLSVYGTLAGNLLLIGSLANLIVADQAAGAGVRLGFLDHARAGIPMTLLGLAAAWVWFGGMG</sequence>
<evidence type="ECO:0000313" key="10">
    <source>
        <dbReference type="Proteomes" id="UP000321567"/>
    </source>
</evidence>
<dbReference type="AlphaFoldDB" id="A0A512H9J2"/>
<gene>
    <name evidence="9" type="ORF">ROR02_22460</name>
</gene>
<evidence type="ECO:0000256" key="1">
    <source>
        <dbReference type="ARBA" id="ARBA00004651"/>
    </source>
</evidence>
<evidence type="ECO:0000259" key="8">
    <source>
        <dbReference type="Pfam" id="PF03600"/>
    </source>
</evidence>
<feature type="transmembrane region" description="Helical" evidence="7">
    <location>
        <begin position="94"/>
        <end position="124"/>
    </location>
</feature>
<keyword evidence="2" id="KW-0813">Transport</keyword>
<dbReference type="GO" id="GO:0055085">
    <property type="term" value="P:transmembrane transport"/>
    <property type="evidence" value="ECO:0007669"/>
    <property type="project" value="InterPro"/>
</dbReference>
<accession>A0A512H9J2</accession>
<evidence type="ECO:0000256" key="4">
    <source>
        <dbReference type="ARBA" id="ARBA00022692"/>
    </source>
</evidence>
<feature type="transmembrane region" description="Helical" evidence="7">
    <location>
        <begin position="272"/>
        <end position="298"/>
    </location>
</feature>
<feature type="transmembrane region" description="Helical" evidence="7">
    <location>
        <begin position="56"/>
        <end position="74"/>
    </location>
</feature>
<keyword evidence="6 7" id="KW-0472">Membrane</keyword>
<keyword evidence="3" id="KW-1003">Cell membrane</keyword>
<dbReference type="OrthoDB" id="9774335at2"/>
<evidence type="ECO:0000256" key="5">
    <source>
        <dbReference type="ARBA" id="ARBA00022989"/>
    </source>
</evidence>
<keyword evidence="10" id="KW-1185">Reference proteome</keyword>
<dbReference type="GO" id="GO:0005886">
    <property type="term" value="C:plasma membrane"/>
    <property type="evidence" value="ECO:0007669"/>
    <property type="project" value="UniProtKB-SubCell"/>
</dbReference>
<dbReference type="RefSeq" id="WP_147164129.1">
    <property type="nucleotide sequence ID" value="NZ_BJZO01000061.1"/>
</dbReference>
<evidence type="ECO:0000256" key="2">
    <source>
        <dbReference type="ARBA" id="ARBA00022448"/>
    </source>
</evidence>
<dbReference type="InterPro" id="IPR004680">
    <property type="entry name" value="Cit_transptr-like_dom"/>
</dbReference>
<proteinExistence type="predicted"/>
<evidence type="ECO:0000256" key="7">
    <source>
        <dbReference type="SAM" id="Phobius"/>
    </source>
</evidence>
<comment type="subcellular location">
    <subcellularLocation>
        <location evidence="1">Cell membrane</location>
        <topology evidence="1">Multi-pass membrane protein</topology>
    </subcellularLocation>
</comment>
<evidence type="ECO:0000313" key="9">
    <source>
        <dbReference type="EMBL" id="GEO82115.1"/>
    </source>
</evidence>
<comment type="caution">
    <text evidence="9">The sequence shown here is derived from an EMBL/GenBank/DDBJ whole genome shotgun (WGS) entry which is preliminary data.</text>
</comment>
<evidence type="ECO:0000256" key="3">
    <source>
        <dbReference type="ARBA" id="ARBA00022475"/>
    </source>
</evidence>
<protein>
    <submittedName>
        <fullName evidence="9">Transporter</fullName>
    </submittedName>
</protein>
<dbReference type="PANTHER" id="PTHR43302:SF5">
    <property type="entry name" value="TRANSPORTER ARSB-RELATED"/>
    <property type="match status" value="1"/>
</dbReference>
<feature type="transmembrane region" description="Helical" evidence="7">
    <location>
        <begin position="310"/>
        <end position="335"/>
    </location>
</feature>
<reference evidence="9 10" key="1">
    <citation type="submission" date="2019-07" db="EMBL/GenBank/DDBJ databases">
        <title>Whole genome shotgun sequence of Rhodospirillum oryzae NBRC 107573.</title>
        <authorList>
            <person name="Hosoyama A."/>
            <person name="Uohara A."/>
            <person name="Ohji S."/>
            <person name="Ichikawa N."/>
        </authorList>
    </citation>
    <scope>NUCLEOTIDE SEQUENCE [LARGE SCALE GENOMIC DNA]</scope>
    <source>
        <strain evidence="9 10">NBRC 107573</strain>
    </source>
</reference>
<evidence type="ECO:0000256" key="6">
    <source>
        <dbReference type="ARBA" id="ARBA00023136"/>
    </source>
</evidence>
<keyword evidence="4 7" id="KW-0812">Transmembrane</keyword>
<dbReference type="EMBL" id="BJZO01000061">
    <property type="protein sequence ID" value="GEO82115.1"/>
    <property type="molecule type" value="Genomic_DNA"/>
</dbReference>